<reference evidence="3" key="2">
    <citation type="submission" date="2021-04" db="EMBL/GenBank/DDBJ databases">
        <authorList>
            <person name="Dong X."/>
        </authorList>
    </citation>
    <scope>NUCLEOTIDE SEQUENCE</scope>
    <source>
        <strain evidence="3">LLY</strain>
    </source>
</reference>
<dbReference type="SUPFAM" id="SSF54197">
    <property type="entry name" value="HIT-like"/>
    <property type="match status" value="2"/>
</dbReference>
<dbReference type="RefSeq" id="WP_250868813.1">
    <property type="nucleotide sequence ID" value="NZ_JAGSOI010000050.1"/>
</dbReference>
<evidence type="ECO:0000256" key="1">
    <source>
        <dbReference type="PIRSR" id="PIRSR000808-1"/>
    </source>
</evidence>
<dbReference type="AlphaFoldDB" id="A0A9E4ZI35"/>
<dbReference type="InterPro" id="IPR053177">
    <property type="entry name" value="ADP-glucose_phosphorylase"/>
</dbReference>
<dbReference type="Pfam" id="PF16268">
    <property type="entry name" value="DUF4921"/>
    <property type="match status" value="1"/>
</dbReference>
<dbReference type="InterPro" id="IPR032576">
    <property type="entry name" value="DUF4921"/>
</dbReference>
<gene>
    <name evidence="3" type="ORF">KDK67_10770</name>
</gene>
<dbReference type="Proteomes" id="UP001056766">
    <property type="component" value="Unassembled WGS sequence"/>
</dbReference>
<reference evidence="3" key="1">
    <citation type="journal article" date="2021" name="mSystems">
        <title>Bacteria and Archaea Synergistically Convert Glycine Betaine to Biogenic Methane in the Formosa Cold Seep of the South China Sea.</title>
        <authorList>
            <person name="Li L."/>
            <person name="Zhang W."/>
            <person name="Zhang S."/>
            <person name="Song L."/>
            <person name="Sun Q."/>
            <person name="Zhang H."/>
            <person name="Xiang H."/>
            <person name="Dong X."/>
        </authorList>
    </citation>
    <scope>NUCLEOTIDE SEQUENCE</scope>
    <source>
        <strain evidence="3">LLY</strain>
    </source>
</reference>
<evidence type="ECO:0000259" key="2">
    <source>
        <dbReference type="Pfam" id="PF16268"/>
    </source>
</evidence>
<feature type="domain" description="DUF4921" evidence="2">
    <location>
        <begin position="140"/>
        <end position="315"/>
    </location>
</feature>
<name>A0A9E4ZI35_9EURY</name>
<dbReference type="PANTHER" id="PTHR42763:SF2">
    <property type="entry name" value="ADP-GLUCOSE PHOSPHORYLASE"/>
    <property type="match status" value="1"/>
</dbReference>
<dbReference type="EMBL" id="JAGSOI010000050">
    <property type="protein sequence ID" value="MCM1987458.1"/>
    <property type="molecule type" value="Genomic_DNA"/>
</dbReference>
<dbReference type="GO" id="GO:0008270">
    <property type="term" value="F:zinc ion binding"/>
    <property type="evidence" value="ECO:0007669"/>
    <property type="project" value="InterPro"/>
</dbReference>
<feature type="active site" description="Tele-UMP-histidine intermediate" evidence="1">
    <location>
        <position position="167"/>
    </location>
</feature>
<dbReference type="PANTHER" id="PTHR42763">
    <property type="entry name" value="ADP-GLUCOSE PHOSPHORYLASE"/>
    <property type="match status" value="1"/>
</dbReference>
<dbReference type="PIRSF" id="PIRSF000808">
    <property type="entry name" value="GalT"/>
    <property type="match status" value="1"/>
</dbReference>
<dbReference type="InterPro" id="IPR001937">
    <property type="entry name" value="GalP_UDPtransf1"/>
</dbReference>
<dbReference type="GO" id="GO:0008108">
    <property type="term" value="F:UDP-glucose:hexose-1-phosphate uridylyltransferase activity"/>
    <property type="evidence" value="ECO:0007669"/>
    <property type="project" value="InterPro"/>
</dbReference>
<comment type="caution">
    <text evidence="3">The sequence shown here is derived from an EMBL/GenBank/DDBJ whole genome shotgun (WGS) entry which is preliminary data.</text>
</comment>
<keyword evidence="4" id="KW-1185">Reference proteome</keyword>
<dbReference type="GO" id="GO:0006012">
    <property type="term" value="P:galactose metabolic process"/>
    <property type="evidence" value="ECO:0007669"/>
    <property type="project" value="InterPro"/>
</dbReference>
<proteinExistence type="predicted"/>
<dbReference type="InterPro" id="IPR036265">
    <property type="entry name" value="HIT-like_sf"/>
</dbReference>
<evidence type="ECO:0000313" key="4">
    <source>
        <dbReference type="Proteomes" id="UP001056766"/>
    </source>
</evidence>
<evidence type="ECO:0000313" key="3">
    <source>
        <dbReference type="EMBL" id="MCM1987458.1"/>
    </source>
</evidence>
<organism evidence="3 4">
    <name type="scientific">Methanococcoides seepicolus</name>
    <dbReference type="NCBI Taxonomy" id="2828780"/>
    <lineage>
        <taxon>Archaea</taxon>
        <taxon>Methanobacteriati</taxon>
        <taxon>Methanobacteriota</taxon>
        <taxon>Stenosarchaea group</taxon>
        <taxon>Methanomicrobia</taxon>
        <taxon>Methanosarcinales</taxon>
        <taxon>Methanosarcinaceae</taxon>
        <taxon>Methanococcoides</taxon>
    </lineage>
</organism>
<protein>
    <submittedName>
        <fullName evidence="3">DUF4921 family protein</fullName>
    </submittedName>
</protein>
<dbReference type="Gene3D" id="3.30.428.10">
    <property type="entry name" value="HIT-like"/>
    <property type="match status" value="2"/>
</dbReference>
<sequence>MSEIRKHYFLDEYCIIAPGRSKRPSVFKTEKKEQASNKCVFCAGEEDKTPLATAVYKNGSILKDSESSRVTGWDVRCMPNLYPALAPDAGEVNSDHEVFPGYGFHEVIVETPSHENMIPDLSDEEMSLLMKVYQDRVIHYEAIDNIEYVSLFKNWGEKAGASLEHTHSQLMAMPIKPPLLMEEMKVIGSFSRCPYCDIVEKESKSERLLYENEHFTVITPYCSKVPYEMWILPKIHTNHISGFDQNQLNSLGKAIRSALSCLRDNMGEIPYNYMFYQLRDEPGYHFNLKLQPVTTKAAGFEKNTEVYINTMPPETAVKYLQGNFKDGSE</sequence>
<accession>A0A9E4ZI35</accession>